<evidence type="ECO:0000256" key="1">
    <source>
        <dbReference type="ARBA" id="ARBA00023015"/>
    </source>
</evidence>
<dbReference type="Pfam" id="PF00010">
    <property type="entry name" value="HLH"/>
    <property type="match status" value="1"/>
</dbReference>
<evidence type="ECO:0000256" key="6">
    <source>
        <dbReference type="SAM" id="MobiDB-lite"/>
    </source>
</evidence>
<proteinExistence type="predicted"/>
<feature type="compositionally biased region" description="Basic residues" evidence="6">
    <location>
        <begin position="202"/>
        <end position="219"/>
    </location>
</feature>
<keyword evidence="2" id="KW-0238">DNA-binding</keyword>
<dbReference type="Proteomes" id="UP000093000">
    <property type="component" value="Unassembled WGS sequence"/>
</dbReference>
<evidence type="ECO:0000313" key="9">
    <source>
        <dbReference type="Proteomes" id="UP000093000"/>
    </source>
</evidence>
<dbReference type="PANTHER" id="PTHR10328:SF3">
    <property type="entry name" value="PROTEIN MAX"/>
    <property type="match status" value="1"/>
</dbReference>
<dbReference type="InterPro" id="IPR011598">
    <property type="entry name" value="bHLH_dom"/>
</dbReference>
<dbReference type="Gene3D" id="4.10.280.10">
    <property type="entry name" value="Helix-loop-helix DNA-binding domain"/>
    <property type="match status" value="1"/>
</dbReference>
<evidence type="ECO:0000259" key="7">
    <source>
        <dbReference type="PROSITE" id="PS50888"/>
    </source>
</evidence>
<evidence type="ECO:0000256" key="3">
    <source>
        <dbReference type="ARBA" id="ARBA00023159"/>
    </source>
</evidence>
<dbReference type="SUPFAM" id="SSF47459">
    <property type="entry name" value="HLH, helix-loop-helix DNA-binding domain"/>
    <property type="match status" value="1"/>
</dbReference>
<dbReference type="GO" id="GO:0003677">
    <property type="term" value="F:DNA binding"/>
    <property type="evidence" value="ECO:0007669"/>
    <property type="project" value="UniProtKB-KW"/>
</dbReference>
<dbReference type="InParanoid" id="A0A1C7NCG4"/>
<dbReference type="EMBL" id="LUGH01000272">
    <property type="protein sequence ID" value="OBZ86783.1"/>
    <property type="molecule type" value="Genomic_DNA"/>
</dbReference>
<dbReference type="STRING" id="101091.A0A1C7NCG4"/>
<keyword evidence="4" id="KW-0804">Transcription</keyword>
<dbReference type="AlphaFoldDB" id="A0A1C7NCG4"/>
<dbReference type="GO" id="GO:0003700">
    <property type="term" value="F:DNA-binding transcription factor activity"/>
    <property type="evidence" value="ECO:0007669"/>
    <property type="project" value="TreeGrafter"/>
</dbReference>
<sequence length="485" mass="54501">MPKEQKLNENRSLNKQQESRYLPQHQQVTQMPTSSASPAYPFGISFSSSMSHTNESDDIAYIEKRTAHNALERQRREGLNTKFQELAHVLPSLQQIRRPSKSMIVAKSLEFVSMAQEREADYQDQLRTLRRENEQLMRQAVVHQKKMKKRSERESKSKSPSPIQTRQQPVLDRKREASPSNMTVITTSTDSTENTSYAKLPSIKKKKKTKAASKMKAQQKAHLSSPHESIQSTTSSPSQEYLKSTGTKRSRNEFGQSDSVSPLYQLESAPDNQPLLSPPLVQSMPDAKKRKTQLSDDTITLEHAILPSQQAYSLFDLEHQAMLQSQFMRQRYNSLHSVSSSASSHVLPIQPFQPSMLSPAVSRSNSLTINDPLSTAFQTEGNDMLVNLSSSLDVTSSPFGAEQVFHDTLDHVVSSVPAIRTPIGSHLPLSSASSSPSTSMIQPQSLSENIHYDPTLDLLSFMQPQNHSSERKFSLQMPLYSFLRS</sequence>
<evidence type="ECO:0000256" key="2">
    <source>
        <dbReference type="ARBA" id="ARBA00023125"/>
    </source>
</evidence>
<keyword evidence="1" id="KW-0805">Transcription regulation</keyword>
<dbReference type="InterPro" id="IPR036638">
    <property type="entry name" value="HLH_DNA-bd_sf"/>
</dbReference>
<protein>
    <recommendedName>
        <fullName evidence="7">BHLH domain-containing protein</fullName>
    </recommendedName>
</protein>
<dbReference type="GO" id="GO:0046983">
    <property type="term" value="F:protein dimerization activity"/>
    <property type="evidence" value="ECO:0007669"/>
    <property type="project" value="InterPro"/>
</dbReference>
<dbReference type="PROSITE" id="PS50888">
    <property type="entry name" value="BHLH"/>
    <property type="match status" value="1"/>
</dbReference>
<feature type="compositionally biased region" description="Polar residues" evidence="6">
    <location>
        <begin position="24"/>
        <end position="37"/>
    </location>
</feature>
<feature type="domain" description="BHLH" evidence="7">
    <location>
        <begin position="63"/>
        <end position="115"/>
    </location>
</feature>
<reference evidence="8 9" key="1">
    <citation type="submission" date="2016-03" db="EMBL/GenBank/DDBJ databases">
        <title>Choanephora cucurbitarum.</title>
        <authorList>
            <person name="Min B."/>
            <person name="Park H."/>
            <person name="Park J.-H."/>
            <person name="Shin H.-D."/>
            <person name="Choi I.-G."/>
        </authorList>
    </citation>
    <scope>NUCLEOTIDE SEQUENCE [LARGE SCALE GENOMIC DNA]</scope>
    <source>
        <strain evidence="8 9">KUS-F28377</strain>
    </source>
</reference>
<feature type="region of interest" description="Disordered" evidence="6">
    <location>
        <begin position="1"/>
        <end position="39"/>
    </location>
</feature>
<keyword evidence="9" id="KW-1185">Reference proteome</keyword>
<organism evidence="8 9">
    <name type="scientific">Choanephora cucurbitarum</name>
    <dbReference type="NCBI Taxonomy" id="101091"/>
    <lineage>
        <taxon>Eukaryota</taxon>
        <taxon>Fungi</taxon>
        <taxon>Fungi incertae sedis</taxon>
        <taxon>Mucoromycota</taxon>
        <taxon>Mucoromycotina</taxon>
        <taxon>Mucoromycetes</taxon>
        <taxon>Mucorales</taxon>
        <taxon>Mucorineae</taxon>
        <taxon>Choanephoraceae</taxon>
        <taxon>Choanephoroideae</taxon>
        <taxon>Choanephora</taxon>
    </lineage>
</organism>
<dbReference type="PANTHER" id="PTHR10328">
    <property type="entry name" value="PROTEIN MAX MYC-ASSOCIATED FACTOR X"/>
    <property type="match status" value="1"/>
</dbReference>
<name>A0A1C7NCG4_9FUNG</name>
<feature type="compositionally biased region" description="Polar residues" evidence="6">
    <location>
        <begin position="226"/>
        <end position="262"/>
    </location>
</feature>
<dbReference type="SMART" id="SM00353">
    <property type="entry name" value="HLH"/>
    <property type="match status" value="1"/>
</dbReference>
<accession>A0A1C7NCG4</accession>
<dbReference type="OrthoDB" id="8964853at2759"/>
<evidence type="ECO:0000313" key="8">
    <source>
        <dbReference type="EMBL" id="OBZ86783.1"/>
    </source>
</evidence>
<gene>
    <name evidence="8" type="ORF">A0J61_05174</name>
</gene>
<evidence type="ECO:0000256" key="5">
    <source>
        <dbReference type="ARBA" id="ARBA00023242"/>
    </source>
</evidence>
<evidence type="ECO:0000256" key="4">
    <source>
        <dbReference type="ARBA" id="ARBA00023163"/>
    </source>
</evidence>
<keyword evidence="3" id="KW-0010">Activator</keyword>
<comment type="caution">
    <text evidence="8">The sequence shown here is derived from an EMBL/GenBank/DDBJ whole genome shotgun (WGS) entry which is preliminary data.</text>
</comment>
<feature type="compositionally biased region" description="Polar residues" evidence="6">
    <location>
        <begin position="178"/>
        <end position="197"/>
    </location>
</feature>
<feature type="region of interest" description="Disordered" evidence="6">
    <location>
        <begin position="140"/>
        <end position="294"/>
    </location>
</feature>
<dbReference type="GO" id="GO:0045944">
    <property type="term" value="P:positive regulation of transcription by RNA polymerase II"/>
    <property type="evidence" value="ECO:0007669"/>
    <property type="project" value="TreeGrafter"/>
</dbReference>
<keyword evidence="5" id="KW-0539">Nucleus</keyword>
<dbReference type="GO" id="GO:0090575">
    <property type="term" value="C:RNA polymerase II transcription regulator complex"/>
    <property type="evidence" value="ECO:0007669"/>
    <property type="project" value="TreeGrafter"/>
</dbReference>